<sequence length="163" mass="19006">MEASELAHSQTLQANFANRTDDQCLAYTGKDYDRYKNPKHQPCKCDFFDLFKICKKCNESCERLFARISKDTEIAEDEELQTNPYEIATKEVLKGADIDKVITKYASSCKKDTEIEKSKLCKDLFSGMYEKDDIKQFEEYNNEEFNYNCDNAILLDDFYGLNI</sequence>
<reference evidence="1" key="1">
    <citation type="submission" date="2021-06" db="EMBL/GenBank/DDBJ databases">
        <authorList>
            <person name="Kallberg Y."/>
            <person name="Tangrot J."/>
            <person name="Rosling A."/>
        </authorList>
    </citation>
    <scope>NUCLEOTIDE SEQUENCE</scope>
    <source>
        <strain evidence="1">IL203A</strain>
    </source>
</reference>
<proteinExistence type="predicted"/>
<feature type="non-terminal residue" evidence="1">
    <location>
        <position position="163"/>
    </location>
</feature>
<keyword evidence="2" id="KW-1185">Reference proteome</keyword>
<evidence type="ECO:0000313" key="2">
    <source>
        <dbReference type="Proteomes" id="UP000789702"/>
    </source>
</evidence>
<accession>A0ACA9LPM5</accession>
<dbReference type="Proteomes" id="UP000789702">
    <property type="component" value="Unassembled WGS sequence"/>
</dbReference>
<comment type="caution">
    <text evidence="1">The sequence shown here is derived from an EMBL/GenBank/DDBJ whole genome shotgun (WGS) entry which is preliminary data.</text>
</comment>
<gene>
    <name evidence="1" type="ORF">DHETER_LOCUS4901</name>
</gene>
<organism evidence="1 2">
    <name type="scientific">Dentiscutata heterogama</name>
    <dbReference type="NCBI Taxonomy" id="1316150"/>
    <lineage>
        <taxon>Eukaryota</taxon>
        <taxon>Fungi</taxon>
        <taxon>Fungi incertae sedis</taxon>
        <taxon>Mucoromycota</taxon>
        <taxon>Glomeromycotina</taxon>
        <taxon>Glomeromycetes</taxon>
        <taxon>Diversisporales</taxon>
        <taxon>Gigasporaceae</taxon>
        <taxon>Dentiscutata</taxon>
    </lineage>
</organism>
<feature type="non-terminal residue" evidence="1">
    <location>
        <position position="1"/>
    </location>
</feature>
<evidence type="ECO:0000313" key="1">
    <source>
        <dbReference type="EMBL" id="CAG8543303.1"/>
    </source>
</evidence>
<dbReference type="EMBL" id="CAJVPU010005119">
    <property type="protein sequence ID" value="CAG8543303.1"/>
    <property type="molecule type" value="Genomic_DNA"/>
</dbReference>
<protein>
    <submittedName>
        <fullName evidence="1">13201_t:CDS:1</fullName>
    </submittedName>
</protein>
<name>A0ACA9LPM5_9GLOM</name>